<evidence type="ECO:0000256" key="1">
    <source>
        <dbReference type="SAM" id="MobiDB-lite"/>
    </source>
</evidence>
<evidence type="ECO:0000313" key="2">
    <source>
        <dbReference type="EMBL" id="QSG14984.1"/>
    </source>
</evidence>
<dbReference type="Proteomes" id="UP000663292">
    <property type="component" value="Chromosome"/>
</dbReference>
<accession>A0A897NRC9</accession>
<keyword evidence="3" id="KW-1185">Reference proteome</keyword>
<reference evidence="2 3" key="1">
    <citation type="submission" date="2020-11" db="EMBL/GenBank/DDBJ databases">
        <title>Carbohydrate-dependent, anaerobic sulfur respiration: A novel catabolism in halophilic archaea.</title>
        <authorList>
            <person name="Sorokin D.Y."/>
            <person name="Messina E."/>
            <person name="Smedile F."/>
            <person name="La Cono V."/>
            <person name="Hallsworth J.E."/>
            <person name="Yakimov M.M."/>
        </authorList>
    </citation>
    <scope>NUCLEOTIDE SEQUENCE [LARGE SCALE GENOMIC DNA]</scope>
    <source>
        <strain evidence="2 3">HSR-Est</strain>
    </source>
</reference>
<sequence>MPSSEQLRTHGDRNVVPEDVSPRTPTAETADGETEAKTGAPPVDAFTLAHMRAADREDIRSG</sequence>
<dbReference type="EMBL" id="CP064791">
    <property type="protein sequence ID" value="QSG14984.1"/>
    <property type="molecule type" value="Genomic_DNA"/>
</dbReference>
<name>A0A897NRC9_9EURY</name>
<evidence type="ECO:0000313" key="3">
    <source>
        <dbReference type="Proteomes" id="UP000663292"/>
    </source>
</evidence>
<dbReference type="AlphaFoldDB" id="A0A897NRC9"/>
<dbReference type="GeneID" id="68858093"/>
<organism evidence="2 3">
    <name type="scientific">Halapricum desulfuricans</name>
    <dbReference type="NCBI Taxonomy" id="2841257"/>
    <lineage>
        <taxon>Archaea</taxon>
        <taxon>Methanobacteriati</taxon>
        <taxon>Methanobacteriota</taxon>
        <taxon>Stenosarchaea group</taxon>
        <taxon>Halobacteria</taxon>
        <taxon>Halobacteriales</taxon>
        <taxon>Haloarculaceae</taxon>
        <taxon>Halapricum</taxon>
    </lineage>
</organism>
<gene>
    <name evidence="2" type="ORF">HSEST_1455</name>
</gene>
<feature type="compositionally biased region" description="Basic and acidic residues" evidence="1">
    <location>
        <begin position="7"/>
        <end position="16"/>
    </location>
</feature>
<protein>
    <submittedName>
        <fullName evidence="2">Uncharacterized protein</fullName>
    </submittedName>
</protein>
<dbReference type="RefSeq" id="WP_229120246.1">
    <property type="nucleotide sequence ID" value="NZ_CP064791.1"/>
</dbReference>
<proteinExistence type="predicted"/>
<feature type="region of interest" description="Disordered" evidence="1">
    <location>
        <begin position="1"/>
        <end position="46"/>
    </location>
</feature>